<organism evidence="4 5">
    <name type="scientific">Acaryochloris marina (strain MBIC 11017)</name>
    <dbReference type="NCBI Taxonomy" id="329726"/>
    <lineage>
        <taxon>Bacteria</taxon>
        <taxon>Bacillati</taxon>
        <taxon>Cyanobacteriota</taxon>
        <taxon>Cyanophyceae</taxon>
        <taxon>Acaryochloridales</taxon>
        <taxon>Acaryochloridaceae</taxon>
        <taxon>Acaryochloris</taxon>
    </lineage>
</organism>
<dbReference type="AlphaFoldDB" id="B0C0N9"/>
<dbReference type="SUPFAM" id="SSF50494">
    <property type="entry name" value="Trypsin-like serine proteases"/>
    <property type="match status" value="1"/>
</dbReference>
<dbReference type="Pfam" id="PF13414">
    <property type="entry name" value="TPR_11"/>
    <property type="match status" value="1"/>
</dbReference>
<evidence type="ECO:0000313" key="5">
    <source>
        <dbReference type="Proteomes" id="UP000000268"/>
    </source>
</evidence>
<dbReference type="KEGG" id="amr:AM1_0971"/>
<keyword evidence="2 3" id="KW-0802">TPR repeat</keyword>
<feature type="repeat" description="TPR" evidence="3">
    <location>
        <begin position="430"/>
        <end position="463"/>
    </location>
</feature>
<evidence type="ECO:0000256" key="1">
    <source>
        <dbReference type="ARBA" id="ARBA00022737"/>
    </source>
</evidence>
<accession>B0C0N9</accession>
<dbReference type="HOGENOM" id="CLU_005774_3_0_3"/>
<proteinExistence type="predicted"/>
<dbReference type="eggNOG" id="COG0265">
    <property type="taxonomic scope" value="Bacteria"/>
</dbReference>
<dbReference type="Pfam" id="PF13365">
    <property type="entry name" value="Trypsin_2"/>
    <property type="match status" value="1"/>
</dbReference>
<dbReference type="Gene3D" id="1.25.40.10">
    <property type="entry name" value="Tetratricopeptide repeat domain"/>
    <property type="match status" value="3"/>
</dbReference>
<sequence>MKFAASLPVVLVGAAAVVVQPQISHALNAAEVAKIARNVTVRVDSQAPGSGVIIKQDGDTYTVLTAAHVVGSEDTYEVITPDRARHSVANTTIQRLPNVDLALIQFSSSQAYKVAEVGNAQQISAGMPCYVAGFPGKTAAINEVVYNFTAGQITANAVQPLRDGYGLVYSNATLPGMSGGAVLDSQGQLIGIHGRADTTPQAQNPNLNPDIYVKTGFNLGIPINTFLQKADDANLDLGFTTPPPKPAAPASVDQALAEAGQALGRGESSKAVSKFNQVLGSDRKAVALHGRGLAHYQRGNYKEALADLNHAIAIDPYNALFFNSRGSVHLAQALQPNRNLQSGASRAERDFSEALKLNPDDSNAYNNRGLANFYMGARTQAIDDYNQALRLDPGLAKAYKNRGFTRWLEQDIRGALLDLKQALTIDPTYAPAYQTRGRLQFRQGEVAKAIADYDQAIQLKPKAGKTYIYRGIARYENSEVPGAIQDWQAAIKASPEESAGAHLLIGATLLTQGRENEALQKLKTAKQLERTWTNQGFLSQVLGKRLLKEATALLEHPKAQALLKSR</sequence>
<evidence type="ECO:0000313" key="4">
    <source>
        <dbReference type="EMBL" id="ABW26013.1"/>
    </source>
</evidence>
<feature type="repeat" description="TPR" evidence="3">
    <location>
        <begin position="362"/>
        <end position="395"/>
    </location>
</feature>
<dbReference type="InterPro" id="IPR013105">
    <property type="entry name" value="TPR_2"/>
</dbReference>
<dbReference type="SUPFAM" id="SSF48452">
    <property type="entry name" value="TPR-like"/>
    <property type="match status" value="2"/>
</dbReference>
<protein>
    <submittedName>
        <fullName evidence="4">TPR domain protein</fullName>
    </submittedName>
</protein>
<dbReference type="InterPro" id="IPR050498">
    <property type="entry name" value="Ycf3"/>
</dbReference>
<dbReference type="Pfam" id="PF13432">
    <property type="entry name" value="TPR_16"/>
    <property type="match status" value="1"/>
</dbReference>
<feature type="repeat" description="TPR" evidence="3">
    <location>
        <begin position="285"/>
        <end position="318"/>
    </location>
</feature>
<dbReference type="InterPro" id="IPR043504">
    <property type="entry name" value="Peptidase_S1_PA_chymotrypsin"/>
</dbReference>
<dbReference type="SMART" id="SM00028">
    <property type="entry name" value="TPR"/>
    <property type="match status" value="6"/>
</dbReference>
<keyword evidence="5" id="KW-1185">Reference proteome</keyword>
<dbReference type="PANTHER" id="PTHR44858:SF1">
    <property type="entry name" value="UDP-N-ACETYLGLUCOSAMINE--PEPTIDE N-ACETYLGLUCOSAMINYLTRANSFERASE SPINDLY-RELATED"/>
    <property type="match status" value="1"/>
</dbReference>
<dbReference type="InterPro" id="IPR009003">
    <property type="entry name" value="Peptidase_S1_PA"/>
</dbReference>
<dbReference type="Proteomes" id="UP000000268">
    <property type="component" value="Chromosome"/>
</dbReference>
<dbReference type="OrthoDB" id="9815040at2"/>
<name>B0C0N9_ACAM1</name>
<gene>
    <name evidence="4" type="ordered locus">AM1_0971</name>
</gene>
<evidence type="ECO:0000256" key="3">
    <source>
        <dbReference type="PROSITE-ProRule" id="PRU00339"/>
    </source>
</evidence>
<dbReference type="eggNOG" id="COG0457">
    <property type="taxonomic scope" value="Bacteria"/>
</dbReference>
<dbReference type="Pfam" id="PF07719">
    <property type="entry name" value="TPR_2"/>
    <property type="match status" value="1"/>
</dbReference>
<keyword evidence="1" id="KW-0677">Repeat</keyword>
<dbReference type="InterPro" id="IPR011990">
    <property type="entry name" value="TPR-like_helical_dom_sf"/>
</dbReference>
<dbReference type="Gene3D" id="2.40.10.10">
    <property type="entry name" value="Trypsin-like serine proteases"/>
    <property type="match status" value="2"/>
</dbReference>
<dbReference type="InterPro" id="IPR019734">
    <property type="entry name" value="TPR_rpt"/>
</dbReference>
<dbReference type="STRING" id="329726.AM1_0971"/>
<dbReference type="RefSeq" id="WP_012161575.1">
    <property type="nucleotide sequence ID" value="NC_009925.1"/>
</dbReference>
<evidence type="ECO:0000256" key="2">
    <source>
        <dbReference type="ARBA" id="ARBA00022803"/>
    </source>
</evidence>
<dbReference type="PROSITE" id="PS50005">
    <property type="entry name" value="TPR"/>
    <property type="match status" value="3"/>
</dbReference>
<dbReference type="Pfam" id="PF00515">
    <property type="entry name" value="TPR_1"/>
    <property type="match status" value="1"/>
</dbReference>
<dbReference type="PANTHER" id="PTHR44858">
    <property type="entry name" value="TETRATRICOPEPTIDE REPEAT PROTEIN 6"/>
    <property type="match status" value="1"/>
</dbReference>
<dbReference type="EMBL" id="CP000828">
    <property type="protein sequence ID" value="ABW26013.1"/>
    <property type="molecule type" value="Genomic_DNA"/>
</dbReference>
<reference evidence="4 5" key="1">
    <citation type="journal article" date="2008" name="Proc. Natl. Acad. Sci. U.S.A.">
        <title>Niche adaptation and genome expansion in the chlorophyll d-producing cyanobacterium Acaryochloris marina.</title>
        <authorList>
            <person name="Swingley W.D."/>
            <person name="Chen M."/>
            <person name="Cheung P.C."/>
            <person name="Conrad A.L."/>
            <person name="Dejesa L.C."/>
            <person name="Hao J."/>
            <person name="Honchak B.M."/>
            <person name="Karbach L.E."/>
            <person name="Kurdoglu A."/>
            <person name="Lahiri S."/>
            <person name="Mastrian S.D."/>
            <person name="Miyashita H."/>
            <person name="Page L."/>
            <person name="Ramakrishna P."/>
            <person name="Satoh S."/>
            <person name="Sattley W.M."/>
            <person name="Shimada Y."/>
            <person name="Taylor H.L."/>
            <person name="Tomo T."/>
            <person name="Tsuchiya T."/>
            <person name="Wang Z.T."/>
            <person name="Raymond J."/>
            <person name="Mimuro M."/>
            <person name="Blankenship R.E."/>
            <person name="Touchman J.W."/>
        </authorList>
    </citation>
    <scope>NUCLEOTIDE SEQUENCE [LARGE SCALE GENOMIC DNA]</scope>
    <source>
        <strain evidence="5">MBIC 11017</strain>
    </source>
</reference>